<feature type="domain" description="Nucleoside phosphorylase" evidence="1">
    <location>
        <begin position="16"/>
        <end position="152"/>
    </location>
</feature>
<protein>
    <submittedName>
        <fullName evidence="2">Nucleoside phosphorylase domain-containing protein</fullName>
    </submittedName>
</protein>
<dbReference type="Pfam" id="PF01048">
    <property type="entry name" value="PNP_UDP_1"/>
    <property type="match status" value="1"/>
</dbReference>
<organism evidence="2 3">
    <name type="scientific">Aspergillus leporis</name>
    <dbReference type="NCBI Taxonomy" id="41062"/>
    <lineage>
        <taxon>Eukaryota</taxon>
        <taxon>Fungi</taxon>
        <taxon>Dikarya</taxon>
        <taxon>Ascomycota</taxon>
        <taxon>Pezizomycotina</taxon>
        <taxon>Eurotiomycetes</taxon>
        <taxon>Eurotiomycetidae</taxon>
        <taxon>Eurotiales</taxon>
        <taxon>Aspergillaceae</taxon>
        <taxon>Aspergillus</taxon>
        <taxon>Aspergillus subgen. Circumdati</taxon>
    </lineage>
</organism>
<dbReference type="Proteomes" id="UP000326565">
    <property type="component" value="Unassembled WGS sequence"/>
</dbReference>
<name>A0A5N5X0A7_9EURO</name>
<keyword evidence="3" id="KW-1185">Reference proteome</keyword>
<dbReference type="OrthoDB" id="1658288at2759"/>
<dbReference type="InterPro" id="IPR000845">
    <property type="entry name" value="Nucleoside_phosphorylase_d"/>
</dbReference>
<accession>A0A5N5X0A7</accession>
<dbReference type="GO" id="GO:0009116">
    <property type="term" value="P:nucleoside metabolic process"/>
    <property type="evidence" value="ECO:0007669"/>
    <property type="project" value="InterPro"/>
</dbReference>
<proteinExistence type="predicted"/>
<dbReference type="InterPro" id="IPR053137">
    <property type="entry name" value="NLR-like"/>
</dbReference>
<dbReference type="PANTHER" id="PTHR46082">
    <property type="entry name" value="ATP/GTP-BINDING PROTEIN-RELATED"/>
    <property type="match status" value="1"/>
</dbReference>
<dbReference type="SUPFAM" id="SSF53167">
    <property type="entry name" value="Purine and uridine phosphorylases"/>
    <property type="match status" value="1"/>
</dbReference>
<gene>
    <name evidence="2" type="ORF">BDV29DRAFT_173955</name>
</gene>
<evidence type="ECO:0000313" key="2">
    <source>
        <dbReference type="EMBL" id="KAB8074213.1"/>
    </source>
</evidence>
<dbReference type="PANTHER" id="PTHR46082:SF6">
    <property type="entry name" value="AAA+ ATPASE DOMAIN-CONTAINING PROTEIN-RELATED"/>
    <property type="match status" value="1"/>
</dbReference>
<dbReference type="GO" id="GO:0003824">
    <property type="term" value="F:catalytic activity"/>
    <property type="evidence" value="ECO:0007669"/>
    <property type="project" value="InterPro"/>
</dbReference>
<dbReference type="AlphaFoldDB" id="A0A5N5X0A7"/>
<dbReference type="EMBL" id="ML732213">
    <property type="protein sequence ID" value="KAB8074213.1"/>
    <property type="molecule type" value="Genomic_DNA"/>
</dbReference>
<reference evidence="2 3" key="1">
    <citation type="submission" date="2019-04" db="EMBL/GenBank/DDBJ databases">
        <title>Friends and foes A comparative genomics study of 23 Aspergillus species from section Flavi.</title>
        <authorList>
            <consortium name="DOE Joint Genome Institute"/>
            <person name="Kjaerbolling I."/>
            <person name="Vesth T."/>
            <person name="Frisvad J.C."/>
            <person name="Nybo J.L."/>
            <person name="Theobald S."/>
            <person name="Kildgaard S."/>
            <person name="Isbrandt T."/>
            <person name="Kuo A."/>
            <person name="Sato A."/>
            <person name="Lyhne E.K."/>
            <person name="Kogle M.E."/>
            <person name="Wiebenga A."/>
            <person name="Kun R.S."/>
            <person name="Lubbers R.J."/>
            <person name="Makela M.R."/>
            <person name="Barry K."/>
            <person name="Chovatia M."/>
            <person name="Clum A."/>
            <person name="Daum C."/>
            <person name="Haridas S."/>
            <person name="He G."/>
            <person name="LaButti K."/>
            <person name="Lipzen A."/>
            <person name="Mondo S."/>
            <person name="Riley R."/>
            <person name="Salamov A."/>
            <person name="Simmons B.A."/>
            <person name="Magnuson J.K."/>
            <person name="Henrissat B."/>
            <person name="Mortensen U.H."/>
            <person name="Larsen T.O."/>
            <person name="Devries R.P."/>
            <person name="Grigoriev I.V."/>
            <person name="Machida M."/>
            <person name="Baker S.E."/>
            <person name="Andersen M.R."/>
        </authorList>
    </citation>
    <scope>NUCLEOTIDE SEQUENCE [LARGE SCALE GENOMIC DNA]</scope>
    <source>
        <strain evidence="2 3">CBS 151.66</strain>
    </source>
</reference>
<evidence type="ECO:0000313" key="3">
    <source>
        <dbReference type="Proteomes" id="UP000326565"/>
    </source>
</evidence>
<evidence type="ECO:0000259" key="1">
    <source>
        <dbReference type="Pfam" id="PF01048"/>
    </source>
</evidence>
<sequence>MLATQEVRPTNRNGFEIAIICALSTESDAVEAIFDEVYYEKDGPMYGKAPGDTNSYRLGRIGVHPVVLAYLPGIGKGSSASVAAHVRGSFPNIRLGLVVGICGGVPQPPALNGVGISLGDIIVSTRVVQVDLEPQLVYGFVEKDTADEALGRANAELRAFLHLAQGWAAKSEFRQRVPGYIKDIIAKEGFDHCAFPQFEGDNSYPADHSQEREAWPTSAVSTTALTPALSQIRRPSGSNHGSTAFIPRIHFGCIGSGDLVMKSGLHRDQIAAQKGVIGFEMEGVGVWDNFPTIVIKGVCDYADIRKNDKLHKYASVAAAACTKALLLEWRAMDRTPSPAAANTDQQDGKEGGGRVSTRKLIHYLVHT</sequence>
<dbReference type="InterPro" id="IPR035994">
    <property type="entry name" value="Nucleoside_phosphorylase_sf"/>
</dbReference>
<dbReference type="Gene3D" id="3.40.50.1580">
    <property type="entry name" value="Nucleoside phosphorylase domain"/>
    <property type="match status" value="1"/>
</dbReference>